<gene>
    <name evidence="2" type="ORF">CBW65_02935</name>
</gene>
<dbReference type="GO" id="GO:0016116">
    <property type="term" value="P:carotenoid metabolic process"/>
    <property type="evidence" value="ECO:0007669"/>
    <property type="project" value="InterPro"/>
</dbReference>
<keyword evidence="3" id="KW-1185">Reference proteome</keyword>
<proteinExistence type="predicted"/>
<dbReference type="InterPro" id="IPR045892">
    <property type="entry name" value="CrtISO-like"/>
</dbReference>
<sequence>MNVRDVIVVGAGFGGLSAGALLAKRGQDVLLLEGSNELGGCAGKFDRHGYRFAVGATLGMGFEAGGTLSDLYQELGLPLPQMQLLPIIMDVHLPDMDIRYHQEKERWYAELERLFPLEHPRMIAFYEELFHIAGIFQKIIAAKPMFPPVDWQGVKQVLGMANLENAKLVPYMLQTVHDRLKKYDLAGHRQFVAFLNGQLIDAVQTTVEGCPAFLGYIALNVFHRGAFYVYGGLATVAEDLARSIRNSGSEVRLRSRVQKIAKQGELWEVTTAKGQTFSAKQLVLNNSIHNLHGLLDADLGHRMRVREEEEKARPAWGAYALYLGCEDVFKTEALFHQFIERYDAPLTEGNQFLVSLSAPDDRLRTEPGKRALTISTHTELDRWWERERYEELKDAYTERILTSLERQFPQVRGAVDVSLPATPVTFQRFVLREQGKVGGYIPSGKFSWMSSYSPMSGVEGMWLCGDTVFPGAGTLGTALSGWMVADRICR</sequence>
<dbReference type="GO" id="GO:0016491">
    <property type="term" value="F:oxidoreductase activity"/>
    <property type="evidence" value="ECO:0007669"/>
    <property type="project" value="InterPro"/>
</dbReference>
<dbReference type="Pfam" id="PF01593">
    <property type="entry name" value="Amino_oxidase"/>
    <property type="match status" value="1"/>
</dbReference>
<dbReference type="SUPFAM" id="SSF51905">
    <property type="entry name" value="FAD/NAD(P)-binding domain"/>
    <property type="match status" value="1"/>
</dbReference>
<reference evidence="3" key="1">
    <citation type="submission" date="2017-05" db="EMBL/GenBank/DDBJ databases">
        <authorList>
            <person name="Sung H."/>
        </authorList>
    </citation>
    <scope>NUCLEOTIDE SEQUENCE [LARGE SCALE GENOMIC DNA]</scope>
    <source>
        <strain evidence="3">AR23208</strain>
    </source>
</reference>
<dbReference type="InterPro" id="IPR036188">
    <property type="entry name" value="FAD/NAD-bd_sf"/>
</dbReference>
<evidence type="ECO:0000259" key="1">
    <source>
        <dbReference type="Pfam" id="PF01593"/>
    </source>
</evidence>
<dbReference type="AlphaFoldDB" id="A0A1Y0IWP0"/>
<accession>A0A1Y0IWP0</accession>
<protein>
    <recommendedName>
        <fullName evidence="1">Amine oxidase domain-containing protein</fullName>
    </recommendedName>
</protein>
<evidence type="ECO:0000313" key="2">
    <source>
        <dbReference type="EMBL" id="ARU63764.1"/>
    </source>
</evidence>
<dbReference type="Proteomes" id="UP000195437">
    <property type="component" value="Chromosome"/>
</dbReference>
<dbReference type="Gene3D" id="3.50.50.60">
    <property type="entry name" value="FAD/NAD(P)-binding domain"/>
    <property type="match status" value="2"/>
</dbReference>
<dbReference type="PANTHER" id="PTHR46313">
    <property type="match status" value="1"/>
</dbReference>
<dbReference type="KEGG" id="tum:CBW65_02935"/>
<dbReference type="PANTHER" id="PTHR46313:SF3">
    <property type="entry name" value="PROLYCOPENE ISOMERASE, CHLOROPLASTIC"/>
    <property type="match status" value="1"/>
</dbReference>
<dbReference type="OrthoDB" id="9789960at2"/>
<evidence type="ECO:0000313" key="3">
    <source>
        <dbReference type="Proteomes" id="UP000195437"/>
    </source>
</evidence>
<feature type="domain" description="Amine oxidase" evidence="1">
    <location>
        <begin position="14"/>
        <end position="488"/>
    </location>
</feature>
<dbReference type="EMBL" id="CP021434">
    <property type="protein sequence ID" value="ARU63764.1"/>
    <property type="molecule type" value="Genomic_DNA"/>
</dbReference>
<name>A0A1Y0IWP0_9BACL</name>
<organism evidence="2 3">
    <name type="scientific">Tumebacillus avium</name>
    <dbReference type="NCBI Taxonomy" id="1903704"/>
    <lineage>
        <taxon>Bacteria</taxon>
        <taxon>Bacillati</taxon>
        <taxon>Bacillota</taxon>
        <taxon>Bacilli</taxon>
        <taxon>Bacillales</taxon>
        <taxon>Alicyclobacillaceae</taxon>
        <taxon>Tumebacillus</taxon>
    </lineage>
</organism>
<dbReference type="InterPro" id="IPR002937">
    <property type="entry name" value="Amino_oxidase"/>
</dbReference>